<dbReference type="AlphaFoldDB" id="A0A8S9ZP80"/>
<proteinExistence type="predicted"/>
<sequence length="184" mass="22191">MQSIRLLNELNNYSIKLKKEKNFEKNKDGYPINVKIYPKYLINEEKENIKLNNKQLLFPIEVINEILYFLSFNECSRIYTINKLIYALLEPRRKICMEIFIKRLDATRERLDQTIKINLQEVGQRREHVNQLSEHIEIINIRLEDMGSHLKELDAQILDNHEKLEALHKRIEKMRIPSFEQINE</sequence>
<dbReference type="Proteomes" id="UP000605970">
    <property type="component" value="Unassembled WGS sequence"/>
</dbReference>
<gene>
    <name evidence="1" type="ORF">Mgra_00005523</name>
</gene>
<keyword evidence="2" id="KW-1185">Reference proteome</keyword>
<evidence type="ECO:0000313" key="1">
    <source>
        <dbReference type="EMBL" id="KAF7635081.1"/>
    </source>
</evidence>
<organism evidence="1 2">
    <name type="scientific">Meloidogyne graminicola</name>
    <dbReference type="NCBI Taxonomy" id="189291"/>
    <lineage>
        <taxon>Eukaryota</taxon>
        <taxon>Metazoa</taxon>
        <taxon>Ecdysozoa</taxon>
        <taxon>Nematoda</taxon>
        <taxon>Chromadorea</taxon>
        <taxon>Rhabditida</taxon>
        <taxon>Tylenchina</taxon>
        <taxon>Tylenchomorpha</taxon>
        <taxon>Tylenchoidea</taxon>
        <taxon>Meloidogynidae</taxon>
        <taxon>Meloidogyninae</taxon>
        <taxon>Meloidogyne</taxon>
    </lineage>
</organism>
<comment type="caution">
    <text evidence="1">The sequence shown here is derived from an EMBL/GenBank/DDBJ whole genome shotgun (WGS) entry which is preliminary data.</text>
</comment>
<reference evidence="1" key="1">
    <citation type="journal article" date="2020" name="Ecol. Evol.">
        <title>Genome structure and content of the rice root-knot nematode (Meloidogyne graminicola).</title>
        <authorList>
            <person name="Phan N.T."/>
            <person name="Danchin E.G.J."/>
            <person name="Klopp C."/>
            <person name="Perfus-Barbeoch L."/>
            <person name="Kozlowski D.K."/>
            <person name="Koutsovoulos G.D."/>
            <person name="Lopez-Roques C."/>
            <person name="Bouchez O."/>
            <person name="Zahm M."/>
            <person name="Besnard G."/>
            <person name="Bellafiore S."/>
        </authorList>
    </citation>
    <scope>NUCLEOTIDE SEQUENCE</scope>
    <source>
        <strain evidence="1">VN-18</strain>
    </source>
</reference>
<protein>
    <recommendedName>
        <fullName evidence="3">F-box domain-containing protein</fullName>
    </recommendedName>
</protein>
<evidence type="ECO:0000313" key="2">
    <source>
        <dbReference type="Proteomes" id="UP000605970"/>
    </source>
</evidence>
<accession>A0A8S9ZP80</accession>
<evidence type="ECO:0008006" key="3">
    <source>
        <dbReference type="Google" id="ProtNLM"/>
    </source>
</evidence>
<dbReference type="OrthoDB" id="10516035at2759"/>
<name>A0A8S9ZP80_9BILA</name>
<dbReference type="EMBL" id="JABEBT010000047">
    <property type="protein sequence ID" value="KAF7635081.1"/>
    <property type="molecule type" value="Genomic_DNA"/>
</dbReference>